<evidence type="ECO:0000313" key="2">
    <source>
        <dbReference type="Proteomes" id="UP000268084"/>
    </source>
</evidence>
<reference evidence="1 2" key="1">
    <citation type="submission" date="2018-11" db="EMBL/GenBank/DDBJ databases">
        <authorList>
            <person name="Da X."/>
        </authorList>
    </citation>
    <scope>NUCLEOTIDE SEQUENCE [LARGE SCALE GENOMIC DNA]</scope>
    <source>
        <strain evidence="1 2">S14-144</strain>
    </source>
</reference>
<organism evidence="1 2">
    <name type="scientific">Nakamurella antarctica</name>
    <dbReference type="NCBI Taxonomy" id="1902245"/>
    <lineage>
        <taxon>Bacteria</taxon>
        <taxon>Bacillati</taxon>
        <taxon>Actinomycetota</taxon>
        <taxon>Actinomycetes</taxon>
        <taxon>Nakamurellales</taxon>
        <taxon>Nakamurellaceae</taxon>
        <taxon>Nakamurella</taxon>
    </lineage>
</organism>
<sequence length="256" mass="27879">MLTGGTWAAFSAPQSKARIHGAAIPWWEDFNEHVLEWRPDGIGEHRGLISPEICDLLRDVDAADEPQLPECANPRRWGAWPLEGQYSRGEDSARYLLVQARGRAWAKLFLDRGWANLVPVLLGVPPLPLGGRCLVLQFRASGAVALVFVIHTPETDERPVSVTIAAGKPAVALTRLPHCDCDACDDGSADLLREMDPLALSVVDGSIRVERGAHGYSMRTSFGGVGRAKSPLAGTFAGVPWPERWTARTLISQFPT</sequence>
<protein>
    <submittedName>
        <fullName evidence="1">Uncharacterized protein</fullName>
    </submittedName>
</protein>
<dbReference type="InterPro" id="IPR045773">
    <property type="entry name" value="DUF6226"/>
</dbReference>
<proteinExistence type="predicted"/>
<reference evidence="1 2" key="2">
    <citation type="submission" date="2018-12" db="EMBL/GenBank/DDBJ databases">
        <title>Nakamurella antarcticus sp. nov., isolated from Antarctica South Shetland Islands soil.</title>
        <authorList>
            <person name="Peng F."/>
        </authorList>
    </citation>
    <scope>NUCLEOTIDE SEQUENCE [LARGE SCALE GENOMIC DNA]</scope>
    <source>
        <strain evidence="1 2">S14-144</strain>
    </source>
</reference>
<evidence type="ECO:0000313" key="1">
    <source>
        <dbReference type="EMBL" id="AZI56810.1"/>
    </source>
</evidence>
<dbReference type="EMBL" id="CP034170">
    <property type="protein sequence ID" value="AZI56810.1"/>
    <property type="molecule type" value="Genomic_DNA"/>
</dbReference>
<keyword evidence="2" id="KW-1185">Reference proteome</keyword>
<name>A0A3G8ZHZ0_9ACTN</name>
<dbReference type="Proteomes" id="UP000268084">
    <property type="component" value="Chromosome"/>
</dbReference>
<dbReference type="RefSeq" id="WP_124797495.1">
    <property type="nucleotide sequence ID" value="NZ_CP034170.1"/>
</dbReference>
<dbReference type="KEGG" id="nak:EH165_00105"/>
<gene>
    <name evidence="1" type="ORF">EH165_00105</name>
</gene>
<dbReference type="Pfam" id="PF19736">
    <property type="entry name" value="DUF6226"/>
    <property type="match status" value="1"/>
</dbReference>
<dbReference type="AlphaFoldDB" id="A0A3G8ZHZ0"/>
<accession>A0A3G8ZHZ0</accession>